<dbReference type="PANTHER" id="PTHR31594:SF14">
    <property type="entry name" value="FIBRONECTIN TYPE-III DOMAIN-CONTAINING PROTEIN"/>
    <property type="match status" value="1"/>
</dbReference>
<keyword evidence="3" id="KW-1185">Reference proteome</keyword>
<dbReference type="InterPro" id="IPR056072">
    <property type="entry name" value="SNTX_MACPF/CDC-like_dom"/>
</dbReference>
<name>A0A8J2RTV0_9CRUS</name>
<gene>
    <name evidence="2" type="ORF">DGAL_LOCUS7660</name>
</gene>
<protein>
    <recommendedName>
        <fullName evidence="1">SNTX MACPF/CDC-like domain-containing protein</fullName>
    </recommendedName>
</protein>
<dbReference type="Pfam" id="PF24674">
    <property type="entry name" value="MACPF_SNTX"/>
    <property type="match status" value="1"/>
</dbReference>
<proteinExistence type="predicted"/>
<dbReference type="InterPro" id="IPR052090">
    <property type="entry name" value="Cytolytic_pore-forming_toxin"/>
</dbReference>
<sequence length="316" mass="36360">MEPIRLSALGRDVHVGNLYNYFNDDILTDCAIRTLKQNVEVSQTCEVKHDFFFHQLPIKYKRQMLGINSHLDRSLKEGSMDIKHLWFADYLERPSTQDEEDDNTAQVDAIFHIARRTEVLNQRFDQQKMFEYQLTTDGKATHSVEKVVYGVELIISMRRALDLTSESKASAEGNIYLAARTFFQQIIDSKVCNRQRPAELDKINCTIYSSIDPGNVKNGTFKDSCKMVKDAVSSSTNEDKWKPIEMTLKDIPTQIEVQIWSEKNRDVDYEKKKHLAMLKSIIKESNVISKDPSIIRVPPLEKAVYQFLFSVGLVPG</sequence>
<accession>A0A8J2RTV0</accession>
<feature type="domain" description="SNTX MACPF/CDC-like" evidence="1">
    <location>
        <begin position="3"/>
        <end position="235"/>
    </location>
</feature>
<dbReference type="EMBL" id="CAKKLH010000154">
    <property type="protein sequence ID" value="CAH0104743.1"/>
    <property type="molecule type" value="Genomic_DNA"/>
</dbReference>
<organism evidence="2 3">
    <name type="scientific">Daphnia galeata</name>
    <dbReference type="NCBI Taxonomy" id="27404"/>
    <lineage>
        <taxon>Eukaryota</taxon>
        <taxon>Metazoa</taxon>
        <taxon>Ecdysozoa</taxon>
        <taxon>Arthropoda</taxon>
        <taxon>Crustacea</taxon>
        <taxon>Branchiopoda</taxon>
        <taxon>Diplostraca</taxon>
        <taxon>Cladocera</taxon>
        <taxon>Anomopoda</taxon>
        <taxon>Daphniidae</taxon>
        <taxon>Daphnia</taxon>
    </lineage>
</organism>
<evidence type="ECO:0000313" key="2">
    <source>
        <dbReference type="EMBL" id="CAH0104743.1"/>
    </source>
</evidence>
<reference evidence="2" key="1">
    <citation type="submission" date="2021-11" db="EMBL/GenBank/DDBJ databases">
        <authorList>
            <person name="Schell T."/>
        </authorList>
    </citation>
    <scope>NUCLEOTIDE SEQUENCE</scope>
    <source>
        <strain evidence="2">M5</strain>
    </source>
</reference>
<dbReference type="OrthoDB" id="10537283at2759"/>
<dbReference type="PANTHER" id="PTHR31594">
    <property type="entry name" value="AIG1-TYPE G DOMAIN-CONTAINING PROTEIN"/>
    <property type="match status" value="1"/>
</dbReference>
<dbReference type="AlphaFoldDB" id="A0A8J2RTV0"/>
<evidence type="ECO:0000313" key="3">
    <source>
        <dbReference type="Proteomes" id="UP000789390"/>
    </source>
</evidence>
<dbReference type="Proteomes" id="UP000789390">
    <property type="component" value="Unassembled WGS sequence"/>
</dbReference>
<comment type="caution">
    <text evidence="2">The sequence shown here is derived from an EMBL/GenBank/DDBJ whole genome shotgun (WGS) entry which is preliminary data.</text>
</comment>
<evidence type="ECO:0000259" key="1">
    <source>
        <dbReference type="Pfam" id="PF24674"/>
    </source>
</evidence>